<dbReference type="STRING" id="1265820.PCORN_10772"/>
<organism evidence="1 2">
    <name type="scientific">Listeria cornellensis FSL F6-0969</name>
    <dbReference type="NCBI Taxonomy" id="1265820"/>
    <lineage>
        <taxon>Bacteria</taxon>
        <taxon>Bacillati</taxon>
        <taxon>Bacillota</taxon>
        <taxon>Bacilli</taxon>
        <taxon>Bacillales</taxon>
        <taxon>Listeriaceae</taxon>
        <taxon>Listeria</taxon>
    </lineage>
</organism>
<protein>
    <submittedName>
        <fullName evidence="1">Uncharacterized protein</fullName>
    </submittedName>
</protein>
<dbReference type="EMBL" id="AODE01000019">
    <property type="protein sequence ID" value="EUJ29623.1"/>
    <property type="molecule type" value="Genomic_DNA"/>
</dbReference>
<accession>W7CA89</accession>
<evidence type="ECO:0000313" key="2">
    <source>
        <dbReference type="Proteomes" id="UP000019254"/>
    </source>
</evidence>
<gene>
    <name evidence="1" type="ORF">PCORN_10772</name>
</gene>
<dbReference type="AlphaFoldDB" id="W7CA89"/>
<name>W7CA89_9LIST</name>
<keyword evidence="2" id="KW-1185">Reference proteome</keyword>
<dbReference type="RefSeq" id="WP_149024306.1">
    <property type="nucleotide sequence ID" value="NZ_AODE01000019.1"/>
</dbReference>
<sequence>MWILENYIAVVNPATGTDMGFVDRNNPYVAQVEAAAVKELDKTTRKKLIKITFQLWHDTVRGARA</sequence>
<comment type="caution">
    <text evidence="1">The sequence shown here is derived from an EMBL/GenBank/DDBJ whole genome shotgun (WGS) entry which is preliminary data.</text>
</comment>
<reference evidence="1 2" key="1">
    <citation type="journal article" date="2014" name="Int. J. Syst. Evol. Microbiol.">
        <title>Listeria floridensis sp. nov., Listeria aquatica sp. nov., Listeria cornellensis sp. nov., Listeria riparia sp. nov. and Listeria grandensis sp. nov., from agricultural and natural environments.</title>
        <authorList>
            <person name="den Bakker H.C."/>
            <person name="Warchocki S."/>
            <person name="Wright E.M."/>
            <person name="Allred A.F."/>
            <person name="Ahlstrom C."/>
            <person name="Manuel C.S."/>
            <person name="Stasiewicz M.J."/>
            <person name="Burrell A."/>
            <person name="Roof S."/>
            <person name="Strawn L."/>
            <person name="Fortes E.D."/>
            <person name="Nightingale K.K."/>
            <person name="Kephart D."/>
            <person name="Wiedmann M."/>
        </authorList>
    </citation>
    <scope>NUCLEOTIDE SEQUENCE [LARGE SCALE GENOMIC DNA]</scope>
    <source>
        <strain evidence="2">FSL F6-969</strain>
    </source>
</reference>
<evidence type="ECO:0000313" key="1">
    <source>
        <dbReference type="EMBL" id="EUJ29623.1"/>
    </source>
</evidence>
<dbReference type="PATRIC" id="fig|1265820.5.peg.2113"/>
<dbReference type="Proteomes" id="UP000019254">
    <property type="component" value="Unassembled WGS sequence"/>
</dbReference>
<proteinExistence type="predicted"/>